<evidence type="ECO:0000259" key="7">
    <source>
        <dbReference type="Pfam" id="PF02668"/>
    </source>
</evidence>
<evidence type="ECO:0000256" key="4">
    <source>
        <dbReference type="ARBA" id="ARBA00023002"/>
    </source>
</evidence>
<proteinExistence type="inferred from homology"/>
<comment type="caution">
    <text evidence="8">The sequence shown here is derived from an EMBL/GenBank/DDBJ whole genome shotgun (WGS) entry which is preliminary data.</text>
</comment>
<feature type="compositionally biased region" description="Polar residues" evidence="6">
    <location>
        <begin position="295"/>
        <end position="307"/>
    </location>
</feature>
<name>A0A7W2HYE0_9ACTN</name>
<dbReference type="InterPro" id="IPR042098">
    <property type="entry name" value="TauD-like_sf"/>
</dbReference>
<organism evidence="8 9">
    <name type="scientific">Streptomyces griseoaurantiacus</name>
    <dbReference type="NCBI Taxonomy" id="68213"/>
    <lineage>
        <taxon>Bacteria</taxon>
        <taxon>Bacillati</taxon>
        <taxon>Actinomycetota</taxon>
        <taxon>Actinomycetes</taxon>
        <taxon>Kitasatosporales</taxon>
        <taxon>Streptomycetaceae</taxon>
        <taxon>Streptomyces</taxon>
        <taxon>Streptomyces aurantiacus group</taxon>
    </lineage>
</organism>
<dbReference type="Proteomes" id="UP000587608">
    <property type="component" value="Unassembled WGS sequence"/>
</dbReference>
<keyword evidence="5" id="KW-0408">Iron</keyword>
<protein>
    <submittedName>
        <fullName evidence="8">TauD/TfdA family dioxygenase</fullName>
    </submittedName>
</protein>
<keyword evidence="2" id="KW-0479">Metal-binding</keyword>
<feature type="region of interest" description="Disordered" evidence="6">
    <location>
        <begin position="288"/>
        <end position="307"/>
    </location>
</feature>
<reference evidence="8 9" key="1">
    <citation type="submission" date="2020-07" db="EMBL/GenBank/DDBJ databases">
        <title>Differential regulation of undecylprodigiosin biosynthesis in the yeast-scavenging Streptomyces strain MBK6.</title>
        <authorList>
            <person name="Baral B."/>
            <person name="Siitonen V."/>
            <person name="Laughlin M."/>
            <person name="Yamada K."/>
            <person name="Ilomaeki M."/>
            <person name="Metsae-Ketelae M."/>
            <person name="Niemi J."/>
        </authorList>
    </citation>
    <scope>NUCLEOTIDE SEQUENCE [LARGE SCALE GENOMIC DNA]</scope>
    <source>
        <strain evidence="8 9">MBK6</strain>
    </source>
</reference>
<dbReference type="GO" id="GO:0005737">
    <property type="term" value="C:cytoplasm"/>
    <property type="evidence" value="ECO:0007669"/>
    <property type="project" value="TreeGrafter"/>
</dbReference>
<gene>
    <name evidence="8" type="ORF">H1X69_33115</name>
</gene>
<dbReference type="GO" id="GO:0046872">
    <property type="term" value="F:metal ion binding"/>
    <property type="evidence" value="ECO:0007669"/>
    <property type="project" value="UniProtKB-KW"/>
</dbReference>
<dbReference type="InterPro" id="IPR051323">
    <property type="entry name" value="AtsK-like"/>
</dbReference>
<evidence type="ECO:0000313" key="9">
    <source>
        <dbReference type="Proteomes" id="UP000587608"/>
    </source>
</evidence>
<evidence type="ECO:0000313" key="8">
    <source>
        <dbReference type="EMBL" id="MBA5226209.1"/>
    </source>
</evidence>
<feature type="domain" description="TauD/TfdA-like" evidence="7">
    <location>
        <begin position="8"/>
        <end position="281"/>
    </location>
</feature>
<dbReference type="InterPro" id="IPR003819">
    <property type="entry name" value="TauD/TfdA-like"/>
</dbReference>
<dbReference type="PANTHER" id="PTHR30468">
    <property type="entry name" value="ALPHA-KETOGLUTARATE-DEPENDENT SULFONATE DIOXYGENASE"/>
    <property type="match status" value="1"/>
</dbReference>
<accession>A0A7W2HYE0</accession>
<evidence type="ECO:0000256" key="5">
    <source>
        <dbReference type="ARBA" id="ARBA00023004"/>
    </source>
</evidence>
<evidence type="ECO:0000256" key="2">
    <source>
        <dbReference type="ARBA" id="ARBA00022723"/>
    </source>
</evidence>
<evidence type="ECO:0000256" key="3">
    <source>
        <dbReference type="ARBA" id="ARBA00022964"/>
    </source>
</evidence>
<dbReference type="SUPFAM" id="SSF51197">
    <property type="entry name" value="Clavaminate synthase-like"/>
    <property type="match status" value="1"/>
</dbReference>
<dbReference type="Gene3D" id="3.60.130.10">
    <property type="entry name" value="Clavaminate synthase-like"/>
    <property type="match status" value="1"/>
</dbReference>
<dbReference type="Pfam" id="PF02668">
    <property type="entry name" value="TauD"/>
    <property type="match status" value="1"/>
</dbReference>
<keyword evidence="3 8" id="KW-0223">Dioxygenase</keyword>
<dbReference type="EMBL" id="JACERG010000023">
    <property type="protein sequence ID" value="MBA5226209.1"/>
    <property type="molecule type" value="Genomic_DNA"/>
</dbReference>
<dbReference type="GO" id="GO:0016706">
    <property type="term" value="F:2-oxoglutarate-dependent dioxygenase activity"/>
    <property type="evidence" value="ECO:0007669"/>
    <property type="project" value="TreeGrafter"/>
</dbReference>
<keyword evidence="4" id="KW-0560">Oxidoreductase</keyword>
<comment type="similarity">
    <text evidence="1">Belongs to the TfdA dioxygenase family.</text>
</comment>
<dbReference type="PANTHER" id="PTHR30468:SF1">
    <property type="entry name" value="ALPHA-KETOGLUTARATE-DEPENDENT SULFONATE DIOXYGENASE"/>
    <property type="match status" value="1"/>
</dbReference>
<dbReference type="RefSeq" id="WP_191855021.1">
    <property type="nucleotide sequence ID" value="NZ_CP108323.1"/>
</dbReference>
<dbReference type="AlphaFoldDB" id="A0A7W2HYE0"/>
<evidence type="ECO:0000256" key="1">
    <source>
        <dbReference type="ARBA" id="ARBA00005896"/>
    </source>
</evidence>
<evidence type="ECO:0000256" key="6">
    <source>
        <dbReference type="SAM" id="MobiDB-lite"/>
    </source>
</evidence>
<sequence>MRNTPWKVDRLTGSIGAQVSELDVRRVGPADADVLRDLVREHGVLFLRGQPTDPAALVDFAGVFGDVLPAHPLKPGLPDHPEVLANQTGGVRPQDVRCRDAHNRHGTNWHVDCTFVREVPTYSLLQAAQVPPVGGDTLFADLAGAYTALSAPLRTLADGLSCPHEVQLLYADWLAPDADPHLRERLLEMPVVSQPLVAVDEEAGGRRSLVLNPNCVRVIEGLSGLESHSLLELFLQYTLVPERTVRWRWSEGDIAVWDNVRLLHNYALDHGAAPRLIHRAMAGSTALQPVRSATRETSPSLALSSDR</sequence>